<evidence type="ECO:0000313" key="2">
    <source>
        <dbReference type="EMBL" id="MBW3468128.1"/>
    </source>
</evidence>
<dbReference type="Proteomes" id="UP000727490">
    <property type="component" value="Unassembled WGS sequence"/>
</dbReference>
<sequence length="82" mass="9333">MENRNLKVKWLAYAVVGFLVMGLGLSFLGDAIVLKMTSNELWEWFAYGSVALVTFFAGLSIFGQAVVFKTLIDRKKQKRRRS</sequence>
<gene>
    <name evidence="2" type="ORF">EGN73_09920</name>
</gene>
<keyword evidence="1" id="KW-0472">Membrane</keyword>
<proteinExistence type="predicted"/>
<keyword evidence="1" id="KW-0812">Transmembrane</keyword>
<evidence type="ECO:0000313" key="3">
    <source>
        <dbReference type="Proteomes" id="UP000727490"/>
    </source>
</evidence>
<dbReference type="EMBL" id="RPHB01000004">
    <property type="protein sequence ID" value="MBW3468128.1"/>
    <property type="molecule type" value="Genomic_DNA"/>
</dbReference>
<dbReference type="AlphaFoldDB" id="A0A951IZ18"/>
<keyword evidence="1" id="KW-1133">Transmembrane helix</keyword>
<reference evidence="2 3" key="1">
    <citation type="journal article" date="2020" name="Syst. Appl. Microbiol.">
        <title>Arthrospiribacter ruber gen. nov., sp. nov., a novel bacterium isolated from Arthrospira cultures.</title>
        <authorList>
            <person name="Waleron M."/>
            <person name="Misztak A."/>
            <person name="Waleron M.M."/>
            <person name="Furmaniak M."/>
            <person name="Mrozik A."/>
            <person name="Waleron K."/>
        </authorList>
    </citation>
    <scope>NUCLEOTIDE SEQUENCE [LARGE SCALE GENOMIC DNA]</scope>
    <source>
        <strain evidence="2 3">DPMB0001</strain>
    </source>
</reference>
<feature type="transmembrane region" description="Helical" evidence="1">
    <location>
        <begin position="12"/>
        <end position="32"/>
    </location>
</feature>
<accession>A0A951IZ18</accession>
<organism evidence="2 3">
    <name type="scientific">Arthrospiribacter ruber</name>
    <dbReference type="NCBI Taxonomy" id="2487934"/>
    <lineage>
        <taxon>Bacteria</taxon>
        <taxon>Pseudomonadati</taxon>
        <taxon>Bacteroidota</taxon>
        <taxon>Cytophagia</taxon>
        <taxon>Cytophagales</taxon>
        <taxon>Cyclobacteriaceae</taxon>
        <taxon>Arthrospiribacter</taxon>
    </lineage>
</organism>
<protein>
    <submittedName>
        <fullName evidence="2">Uncharacterized protein</fullName>
    </submittedName>
</protein>
<feature type="transmembrane region" description="Helical" evidence="1">
    <location>
        <begin position="44"/>
        <end position="72"/>
    </location>
</feature>
<evidence type="ECO:0000256" key="1">
    <source>
        <dbReference type="SAM" id="Phobius"/>
    </source>
</evidence>
<name>A0A951IZ18_9BACT</name>
<keyword evidence="3" id="KW-1185">Reference proteome</keyword>
<comment type="caution">
    <text evidence="2">The sequence shown here is derived from an EMBL/GenBank/DDBJ whole genome shotgun (WGS) entry which is preliminary data.</text>
</comment>